<proteinExistence type="predicted"/>
<dbReference type="EMBL" id="CP098242">
    <property type="protein sequence ID" value="WAW09754.1"/>
    <property type="molecule type" value="Genomic_DNA"/>
</dbReference>
<evidence type="ECO:0000313" key="1">
    <source>
        <dbReference type="EMBL" id="WAW09754.1"/>
    </source>
</evidence>
<sequence>MIGHQQIIRARQQGKKPSLVLVEYGEEPPKAEWDFQHPEKQLLYGLHPTVYIREGLVPDTRFLSGCKVAFNCNRITREAKETVQKIISYQPEMLLFMDRKTQQLGMWRNGKWET</sequence>
<dbReference type="KEGG" id="ovb:NB640_11075"/>
<keyword evidence="2" id="KW-1185">Reference proteome</keyword>
<evidence type="ECO:0000313" key="2">
    <source>
        <dbReference type="Proteomes" id="UP001156215"/>
    </source>
</evidence>
<organism evidence="1 2">
    <name type="scientific">Oxalobacter vibrioformis</name>
    <dbReference type="NCBI Taxonomy" id="933080"/>
    <lineage>
        <taxon>Bacteria</taxon>
        <taxon>Pseudomonadati</taxon>
        <taxon>Pseudomonadota</taxon>
        <taxon>Betaproteobacteria</taxon>
        <taxon>Burkholderiales</taxon>
        <taxon>Oxalobacteraceae</taxon>
        <taxon>Oxalobacter</taxon>
    </lineage>
</organism>
<reference evidence="1" key="1">
    <citation type="journal article" date="2022" name="Front. Microbiol.">
        <title>New perspectives on an old grouping: The genomic and phenotypic variability of Oxalobacter formigenes and the implications for calcium oxalate stone prevention.</title>
        <authorList>
            <person name="Chmiel J.A."/>
            <person name="Carr C."/>
            <person name="Stuivenberg G.A."/>
            <person name="Venema R."/>
            <person name="Chanyi R.M."/>
            <person name="Al K.F."/>
            <person name="Giguere D."/>
            <person name="Say H."/>
            <person name="Akouris P.P."/>
            <person name="Dominguez Romero S.A."/>
            <person name="Kwong A."/>
            <person name="Tai V."/>
            <person name="Koval S.F."/>
            <person name="Razvi H."/>
            <person name="Bjazevic J."/>
            <person name="Burton J.P."/>
        </authorList>
    </citation>
    <scope>NUCLEOTIDE SEQUENCE</scope>
    <source>
        <strain evidence="1">WoOx3</strain>
    </source>
</reference>
<dbReference type="RefSeq" id="WP_269308758.1">
    <property type="nucleotide sequence ID" value="NZ_CP098242.1"/>
</dbReference>
<gene>
    <name evidence="1" type="ORF">NB640_11075</name>
</gene>
<protein>
    <submittedName>
        <fullName evidence="1">Uncharacterized protein</fullName>
    </submittedName>
</protein>
<accession>A0A9E9LVS2</accession>
<dbReference type="Proteomes" id="UP001156215">
    <property type="component" value="Chromosome"/>
</dbReference>
<name>A0A9E9LVS2_9BURK</name>
<dbReference type="AlphaFoldDB" id="A0A9E9LVS2"/>